<accession>A0ABD0SDV9</accession>
<dbReference type="InterPro" id="IPR043502">
    <property type="entry name" value="DNA/RNA_pol_sf"/>
</dbReference>
<sequence>MPRAKTLPPKRRVYWWSEELAQMRQACLAARRASSRHLRRRSRDPGQDGPLLAAYKTAKKALQIAIAQAKEQAREEMLATLNQDPWGRPYKTVRGKLRPWAPPITETMEPALLGSVVATLFPAQEDHTPPAMRPHAMASIDPPDPVSEGELGAAMLRLKAKNVAPGPDGIPGKVWVLAEEALGQRLRALFTACLEQGRFPAAWKRGRLVLLKKEGRPADSPSAYRPIGSVLGPLLWNIGYDWVLRGHQIGGVSVTCYADDTLVTARGVDFGEAGRRATAGVANIVRRIRQLGLKVALEKSEALCFHGPRRAPPPGSHLVVGGTRIEVGDTLKYLGLNLDGRWSFGAHFHKLAPKLLKTAGARALEYHGVPAYLQAVIADYLSDREVMCVTPRGVVRRQSSCGVPQGSVLGPLLWNIGYDWVLRGSLTTGVGVTCYADDTLVTASGVDFVEAARRATAGVATVVQRIRRLGLEVALDKSEALCFHGPRQAPPAGSHLSVGGTQIALGRTLKYLGLTLDPRWSFRAHFERLAPRLLRVAGALGTLMPNLGGPSSFSRRLYMGVVRSMALYGAPVWYDAMSDHNAMLMRRAQRHLAIREIRGYRTVSADASLALAGSMPWDLHALVLAALYQWRGDQRSQGQRPAPREVEAERARLEQSAVERWRDRLAVSRAGRRTCQALLPVLEEWMRRGHGRLSYRLTQVLTGHGCFGAYLAQIGRELTGRCHHCDGREEDTAQHTLESCPAWAREREDLIAVVGGDLSLAAVVARMAGSREAFAAVQTFCESVLLQKEEAERVREASADAPMIRRRRTGRWRGRYALLLPPP</sequence>
<evidence type="ECO:0000259" key="2">
    <source>
        <dbReference type="PROSITE" id="PS50878"/>
    </source>
</evidence>
<feature type="coiled-coil region" evidence="1">
    <location>
        <begin position="52"/>
        <end position="79"/>
    </location>
</feature>
<keyword evidence="1" id="KW-0175">Coiled coil</keyword>
<dbReference type="Pfam" id="PF00078">
    <property type="entry name" value="RVT_1"/>
    <property type="match status" value="2"/>
</dbReference>
<gene>
    <name evidence="3" type="ORF">ABMA28_008555</name>
</gene>
<protein>
    <recommendedName>
        <fullName evidence="2">Reverse transcriptase domain-containing protein</fullName>
    </recommendedName>
</protein>
<feature type="domain" description="Reverse transcriptase" evidence="2">
    <location>
        <begin position="192"/>
        <end position="516"/>
    </location>
</feature>
<name>A0ABD0SDV9_LOXSC</name>
<organism evidence="3 4">
    <name type="scientific">Loxostege sticticalis</name>
    <name type="common">Beet webworm moth</name>
    <dbReference type="NCBI Taxonomy" id="481309"/>
    <lineage>
        <taxon>Eukaryota</taxon>
        <taxon>Metazoa</taxon>
        <taxon>Ecdysozoa</taxon>
        <taxon>Arthropoda</taxon>
        <taxon>Hexapoda</taxon>
        <taxon>Insecta</taxon>
        <taxon>Pterygota</taxon>
        <taxon>Neoptera</taxon>
        <taxon>Endopterygota</taxon>
        <taxon>Lepidoptera</taxon>
        <taxon>Glossata</taxon>
        <taxon>Ditrysia</taxon>
        <taxon>Pyraloidea</taxon>
        <taxon>Crambidae</taxon>
        <taxon>Pyraustinae</taxon>
        <taxon>Loxostege</taxon>
    </lineage>
</organism>
<evidence type="ECO:0000313" key="4">
    <source>
        <dbReference type="Proteomes" id="UP001549921"/>
    </source>
</evidence>
<dbReference type="EMBL" id="JBEDNZ010000022">
    <property type="protein sequence ID" value="KAL0818013.1"/>
    <property type="molecule type" value="Genomic_DNA"/>
</dbReference>
<dbReference type="PROSITE" id="PS50878">
    <property type="entry name" value="RT_POL"/>
    <property type="match status" value="1"/>
</dbReference>
<evidence type="ECO:0000256" key="1">
    <source>
        <dbReference type="SAM" id="Coils"/>
    </source>
</evidence>
<dbReference type="GO" id="GO:0071897">
    <property type="term" value="P:DNA biosynthetic process"/>
    <property type="evidence" value="ECO:0007669"/>
    <property type="project" value="UniProtKB-ARBA"/>
</dbReference>
<dbReference type="SUPFAM" id="SSF56672">
    <property type="entry name" value="DNA/RNA polymerases"/>
    <property type="match status" value="1"/>
</dbReference>
<dbReference type="InterPro" id="IPR000477">
    <property type="entry name" value="RT_dom"/>
</dbReference>
<evidence type="ECO:0000313" key="3">
    <source>
        <dbReference type="EMBL" id="KAL0818013.1"/>
    </source>
</evidence>
<dbReference type="Proteomes" id="UP001549921">
    <property type="component" value="Unassembled WGS sequence"/>
</dbReference>
<dbReference type="AlphaFoldDB" id="A0ABD0SDV9"/>
<reference evidence="3 4" key="1">
    <citation type="submission" date="2024-06" db="EMBL/GenBank/DDBJ databases">
        <title>A chromosome-level genome assembly of beet webworm, Loxostege sticticalis.</title>
        <authorList>
            <person name="Zhang Y."/>
        </authorList>
    </citation>
    <scope>NUCLEOTIDE SEQUENCE [LARGE SCALE GENOMIC DNA]</scope>
    <source>
        <strain evidence="3">AQ028</strain>
        <tissue evidence="3">Male pupae</tissue>
    </source>
</reference>
<dbReference type="PANTHER" id="PTHR19446">
    <property type="entry name" value="REVERSE TRANSCRIPTASES"/>
    <property type="match status" value="1"/>
</dbReference>
<proteinExistence type="predicted"/>
<comment type="caution">
    <text evidence="3">The sequence shown here is derived from an EMBL/GenBank/DDBJ whole genome shotgun (WGS) entry which is preliminary data.</text>
</comment>